<proteinExistence type="predicted"/>
<dbReference type="AlphaFoldDB" id="A0A0S3S8J6"/>
<sequence length="72" mass="7683">MPKGSLRAARNDFDGSFSAVNSMASQNSTKKMVASTNCSNLFKQKSFPAGFLSNYSVDNGETFHLGSCHGIS</sequence>
<gene>
    <name evidence="1" type="primary">Vigan.06G005300</name>
    <name evidence="1" type="ORF">VIGAN_06005300</name>
</gene>
<reference evidence="1 2" key="1">
    <citation type="journal article" date="2015" name="Sci. Rep.">
        <title>The power of single molecule real-time sequencing technology in the de novo assembly of a eukaryotic genome.</title>
        <authorList>
            <person name="Sakai H."/>
            <person name="Naito K."/>
            <person name="Ogiso-Tanaka E."/>
            <person name="Takahashi Y."/>
            <person name="Iseki K."/>
            <person name="Muto C."/>
            <person name="Satou K."/>
            <person name="Teruya K."/>
            <person name="Shiroma A."/>
            <person name="Shimoji M."/>
            <person name="Hirano T."/>
            <person name="Itoh T."/>
            <person name="Kaga A."/>
            <person name="Tomooka N."/>
        </authorList>
    </citation>
    <scope>NUCLEOTIDE SEQUENCE [LARGE SCALE GENOMIC DNA]</scope>
    <source>
        <strain evidence="2">cv. Shumari</strain>
    </source>
</reference>
<name>A0A0S3S8J6_PHAAN</name>
<dbReference type="EMBL" id="AP015039">
    <property type="protein sequence ID" value="BAT89170.1"/>
    <property type="molecule type" value="Genomic_DNA"/>
</dbReference>
<organism evidence="1 2">
    <name type="scientific">Vigna angularis var. angularis</name>
    <dbReference type="NCBI Taxonomy" id="157739"/>
    <lineage>
        <taxon>Eukaryota</taxon>
        <taxon>Viridiplantae</taxon>
        <taxon>Streptophyta</taxon>
        <taxon>Embryophyta</taxon>
        <taxon>Tracheophyta</taxon>
        <taxon>Spermatophyta</taxon>
        <taxon>Magnoliopsida</taxon>
        <taxon>eudicotyledons</taxon>
        <taxon>Gunneridae</taxon>
        <taxon>Pentapetalae</taxon>
        <taxon>rosids</taxon>
        <taxon>fabids</taxon>
        <taxon>Fabales</taxon>
        <taxon>Fabaceae</taxon>
        <taxon>Papilionoideae</taxon>
        <taxon>50 kb inversion clade</taxon>
        <taxon>NPAAA clade</taxon>
        <taxon>indigoferoid/millettioid clade</taxon>
        <taxon>Phaseoleae</taxon>
        <taxon>Vigna</taxon>
    </lineage>
</organism>
<keyword evidence="2" id="KW-1185">Reference proteome</keyword>
<protein>
    <submittedName>
        <fullName evidence="1">Uncharacterized protein</fullName>
    </submittedName>
</protein>
<evidence type="ECO:0000313" key="2">
    <source>
        <dbReference type="Proteomes" id="UP000291084"/>
    </source>
</evidence>
<accession>A0A0S3S8J6</accession>
<dbReference type="Proteomes" id="UP000291084">
    <property type="component" value="Chromosome 6"/>
</dbReference>
<feature type="non-terminal residue" evidence="1">
    <location>
        <position position="72"/>
    </location>
</feature>
<evidence type="ECO:0000313" key="1">
    <source>
        <dbReference type="EMBL" id="BAT89170.1"/>
    </source>
</evidence>